<evidence type="ECO:0000313" key="2">
    <source>
        <dbReference type="Proteomes" id="UP000294813"/>
    </source>
</evidence>
<dbReference type="AlphaFoldDB" id="A0A4R2RGL3"/>
<dbReference type="EMBL" id="SLXT01000030">
    <property type="protein sequence ID" value="TCP61227.1"/>
    <property type="molecule type" value="Genomic_DNA"/>
</dbReference>
<proteinExistence type="predicted"/>
<gene>
    <name evidence="1" type="ORF">EDD73_13019</name>
</gene>
<reference evidence="1 2" key="1">
    <citation type="submission" date="2019-03" db="EMBL/GenBank/DDBJ databases">
        <title>Genomic Encyclopedia of Type Strains, Phase IV (KMG-IV): sequencing the most valuable type-strain genomes for metagenomic binning, comparative biology and taxonomic classification.</title>
        <authorList>
            <person name="Goeker M."/>
        </authorList>
    </citation>
    <scope>NUCLEOTIDE SEQUENCE [LARGE SCALE GENOMIC DNA]</scope>
    <source>
        <strain evidence="1 2">DSM 11170</strain>
    </source>
</reference>
<protein>
    <submittedName>
        <fullName evidence="1">Uncharacterized protein</fullName>
    </submittedName>
</protein>
<comment type="caution">
    <text evidence="1">The sequence shown here is derived from an EMBL/GenBank/DDBJ whole genome shotgun (WGS) entry which is preliminary data.</text>
</comment>
<name>A0A4R2RGL3_9FIRM</name>
<dbReference type="Proteomes" id="UP000294813">
    <property type="component" value="Unassembled WGS sequence"/>
</dbReference>
<organism evidence="1 2">
    <name type="scientific">Heliophilum fasciatum</name>
    <dbReference type="NCBI Taxonomy" id="35700"/>
    <lineage>
        <taxon>Bacteria</taxon>
        <taxon>Bacillati</taxon>
        <taxon>Bacillota</taxon>
        <taxon>Clostridia</taxon>
        <taxon>Eubacteriales</taxon>
        <taxon>Heliobacteriaceae</taxon>
        <taxon>Heliophilum</taxon>
    </lineage>
</organism>
<accession>A0A4R2RGL3</accession>
<sequence length="156" mass="17704">MRQQVKQKEEELAAFQSQYQQVERAYALFRSLSGKVAREITGIFKASTPAVFIACGTQADNIDTLWEYTKQQIITGQTADVGKLIELLTFFLKLYNSLFDQPPFAWQTVRSGDEFDAAKHIRTADSKVSGRITQVYLPGYINANTEKLIKKSVVRM</sequence>
<evidence type="ECO:0000313" key="1">
    <source>
        <dbReference type="EMBL" id="TCP61227.1"/>
    </source>
</evidence>
<keyword evidence="2" id="KW-1185">Reference proteome</keyword>
<dbReference type="RefSeq" id="WP_131920493.1">
    <property type="nucleotide sequence ID" value="NZ_JAOQNU010000031.1"/>
</dbReference>
<dbReference type="OrthoDB" id="2929858at2"/>